<protein>
    <submittedName>
        <fullName evidence="3">Uncharacterized protein</fullName>
    </submittedName>
</protein>
<name>A0ABR0QJ52_GOSAR</name>
<evidence type="ECO:0000313" key="3">
    <source>
        <dbReference type="EMBL" id="KAK5839278.1"/>
    </source>
</evidence>
<evidence type="ECO:0000313" key="4">
    <source>
        <dbReference type="Proteomes" id="UP001358586"/>
    </source>
</evidence>
<keyword evidence="2" id="KW-1133">Transmembrane helix</keyword>
<dbReference type="EMBL" id="JARKNE010000003">
    <property type="protein sequence ID" value="KAK5839278.1"/>
    <property type="molecule type" value="Genomic_DNA"/>
</dbReference>
<feature type="transmembrane region" description="Helical" evidence="2">
    <location>
        <begin position="100"/>
        <end position="124"/>
    </location>
</feature>
<proteinExistence type="predicted"/>
<gene>
    <name evidence="3" type="ORF">PVK06_008054</name>
</gene>
<reference evidence="3 4" key="1">
    <citation type="submission" date="2023-03" db="EMBL/GenBank/DDBJ databases">
        <title>WGS of Gossypium arboreum.</title>
        <authorList>
            <person name="Yu D."/>
        </authorList>
    </citation>
    <scope>NUCLEOTIDE SEQUENCE [LARGE SCALE GENOMIC DNA]</scope>
    <source>
        <tissue evidence="3">Leaf</tissue>
    </source>
</reference>
<evidence type="ECO:0000256" key="2">
    <source>
        <dbReference type="SAM" id="Phobius"/>
    </source>
</evidence>
<feature type="transmembrane region" description="Helical" evidence="2">
    <location>
        <begin position="130"/>
        <end position="152"/>
    </location>
</feature>
<keyword evidence="2" id="KW-0472">Membrane</keyword>
<feature type="region of interest" description="Disordered" evidence="1">
    <location>
        <begin position="1"/>
        <end position="20"/>
    </location>
</feature>
<evidence type="ECO:0000256" key="1">
    <source>
        <dbReference type="SAM" id="MobiDB-lite"/>
    </source>
</evidence>
<organism evidence="3 4">
    <name type="scientific">Gossypium arboreum</name>
    <name type="common">Tree cotton</name>
    <name type="synonym">Gossypium nanking</name>
    <dbReference type="NCBI Taxonomy" id="29729"/>
    <lineage>
        <taxon>Eukaryota</taxon>
        <taxon>Viridiplantae</taxon>
        <taxon>Streptophyta</taxon>
        <taxon>Embryophyta</taxon>
        <taxon>Tracheophyta</taxon>
        <taxon>Spermatophyta</taxon>
        <taxon>Magnoliopsida</taxon>
        <taxon>eudicotyledons</taxon>
        <taxon>Gunneridae</taxon>
        <taxon>Pentapetalae</taxon>
        <taxon>rosids</taxon>
        <taxon>malvids</taxon>
        <taxon>Malvales</taxon>
        <taxon>Malvaceae</taxon>
        <taxon>Malvoideae</taxon>
        <taxon>Gossypium</taxon>
    </lineage>
</organism>
<keyword evidence="2" id="KW-0812">Transmembrane</keyword>
<dbReference type="Proteomes" id="UP001358586">
    <property type="component" value="Chromosome 3"/>
</dbReference>
<keyword evidence="4" id="KW-1185">Reference proteome</keyword>
<sequence length="171" mass="19653">MAMEEVPVVDTPCHSSNNGEAVRSQDNIAGSMVTNQEQLSIILQDNWLYLLKSLCRLIWHLTRNKMVEFKRNKLRILEVMLRSSSTDTEGMEEAGLVVKLLVLVMVGFVLSYNISCLAKLVMWFKTTITYLMRIFLVLIKALRFQSIIITLMDKYVLLKQLIVLRCPIAVE</sequence>
<comment type="caution">
    <text evidence="3">The sequence shown here is derived from an EMBL/GenBank/DDBJ whole genome shotgun (WGS) entry which is preliminary data.</text>
</comment>
<accession>A0ABR0QJ52</accession>